<accession>A0A829YBR9</accession>
<comment type="caution">
    <text evidence="2">The sequence shown here is derived from an EMBL/GenBank/DDBJ whole genome shotgun (WGS) entry which is preliminary data.</text>
</comment>
<organism evidence="2 3">
    <name type="scientific">Steroidobacter agaridevorans</name>
    <dbReference type="NCBI Taxonomy" id="2695856"/>
    <lineage>
        <taxon>Bacteria</taxon>
        <taxon>Pseudomonadati</taxon>
        <taxon>Pseudomonadota</taxon>
        <taxon>Gammaproteobacteria</taxon>
        <taxon>Steroidobacterales</taxon>
        <taxon>Steroidobacteraceae</taxon>
        <taxon>Steroidobacter</taxon>
    </lineage>
</organism>
<dbReference type="GO" id="GO:0043683">
    <property type="term" value="P:type IV pilus assembly"/>
    <property type="evidence" value="ECO:0007669"/>
    <property type="project" value="InterPro"/>
</dbReference>
<dbReference type="InterPro" id="IPR031982">
    <property type="entry name" value="PilE-like"/>
</dbReference>
<dbReference type="Pfam" id="PF16732">
    <property type="entry name" value="ComP_DUS"/>
    <property type="match status" value="1"/>
</dbReference>
<keyword evidence="1" id="KW-1133">Transmembrane helix</keyword>
<dbReference type="Proteomes" id="UP000445000">
    <property type="component" value="Unassembled WGS sequence"/>
</dbReference>
<evidence type="ECO:0008006" key="4">
    <source>
        <dbReference type="Google" id="ProtNLM"/>
    </source>
</evidence>
<dbReference type="SUPFAM" id="SSF54523">
    <property type="entry name" value="Pili subunits"/>
    <property type="match status" value="1"/>
</dbReference>
<reference evidence="3" key="1">
    <citation type="submission" date="2020-01" db="EMBL/GenBank/DDBJ databases">
        <title>'Steroidobacter agaridevorans' sp. nov., agar-degrading bacteria isolated from rhizosphere soils.</title>
        <authorList>
            <person name="Ikenaga M."/>
            <person name="Kataoka M."/>
            <person name="Murouchi A."/>
            <person name="Katsuragi S."/>
            <person name="Sakai M."/>
        </authorList>
    </citation>
    <scope>NUCLEOTIDE SEQUENCE [LARGE SCALE GENOMIC DNA]</scope>
    <source>
        <strain evidence="3">YU21-B</strain>
    </source>
</reference>
<evidence type="ECO:0000313" key="3">
    <source>
        <dbReference type="Proteomes" id="UP000445000"/>
    </source>
</evidence>
<keyword evidence="1" id="KW-0472">Membrane</keyword>
<gene>
    <name evidence="2" type="ORF">GCM10011487_28340</name>
</gene>
<proteinExistence type="predicted"/>
<dbReference type="EMBL" id="BLJN01000002">
    <property type="protein sequence ID" value="GFE80834.1"/>
    <property type="molecule type" value="Genomic_DNA"/>
</dbReference>
<protein>
    <recommendedName>
        <fullName evidence="4">Pilus assembly protein PilE</fullName>
    </recommendedName>
</protein>
<evidence type="ECO:0000313" key="2">
    <source>
        <dbReference type="EMBL" id="GFE80834.1"/>
    </source>
</evidence>
<dbReference type="InterPro" id="IPR045584">
    <property type="entry name" value="Pilin-like"/>
</dbReference>
<name>A0A829YBR9_9GAMM</name>
<keyword evidence="3" id="KW-1185">Reference proteome</keyword>
<dbReference type="AlphaFoldDB" id="A0A829YBR9"/>
<keyword evidence="1" id="KW-0812">Transmembrane</keyword>
<sequence>MSLIELITVVAIVAILGSIALSTYRNSVIRSNRAEAAAALLRIQVAQEKYFLSANEYAETLDELNMEDSTERDLYTLELADIDDPTRFTARATAINGQADDTACPVLSIDETGRRTPSPVDTPCWR</sequence>
<evidence type="ECO:0000256" key="1">
    <source>
        <dbReference type="SAM" id="Phobius"/>
    </source>
</evidence>
<feature type="transmembrane region" description="Helical" evidence="1">
    <location>
        <begin position="6"/>
        <end position="24"/>
    </location>
</feature>
<dbReference type="Gene3D" id="3.30.700.10">
    <property type="entry name" value="Glycoprotein, Type 4 Pilin"/>
    <property type="match status" value="1"/>
</dbReference>